<dbReference type="AlphaFoldDB" id="A0A0W0GBA4"/>
<organism evidence="1 2">
    <name type="scientific">Moniliophthora roreri</name>
    <name type="common">Frosty pod rot fungus</name>
    <name type="synonym">Monilia roreri</name>
    <dbReference type="NCBI Taxonomy" id="221103"/>
    <lineage>
        <taxon>Eukaryota</taxon>
        <taxon>Fungi</taxon>
        <taxon>Dikarya</taxon>
        <taxon>Basidiomycota</taxon>
        <taxon>Agaricomycotina</taxon>
        <taxon>Agaricomycetes</taxon>
        <taxon>Agaricomycetidae</taxon>
        <taxon>Agaricales</taxon>
        <taxon>Marasmiineae</taxon>
        <taxon>Marasmiaceae</taxon>
        <taxon>Moniliophthora</taxon>
    </lineage>
</organism>
<proteinExistence type="predicted"/>
<reference evidence="1 2" key="1">
    <citation type="submission" date="2015-12" db="EMBL/GenBank/DDBJ databases">
        <title>Draft genome sequence of Moniliophthora roreri, the causal agent of frosty pod rot of cacao.</title>
        <authorList>
            <person name="Aime M.C."/>
            <person name="Diaz-Valderrama J.R."/>
            <person name="Kijpornyongpan T."/>
            <person name="Phillips-Mora W."/>
        </authorList>
    </citation>
    <scope>NUCLEOTIDE SEQUENCE [LARGE SCALE GENOMIC DNA]</scope>
    <source>
        <strain evidence="1 2">MCA 2952</strain>
    </source>
</reference>
<evidence type="ECO:0000313" key="1">
    <source>
        <dbReference type="EMBL" id="KTB45850.1"/>
    </source>
</evidence>
<dbReference type="PANTHER" id="PTHR23022">
    <property type="entry name" value="TRANSPOSABLE ELEMENT-RELATED"/>
    <property type="match status" value="1"/>
</dbReference>
<protein>
    <recommendedName>
        <fullName evidence="3">Tc1-like transposase DDE domain-containing protein</fullName>
    </recommendedName>
</protein>
<sequence>MKYSDIADVVGVDASTACRNYHDMNITRDPYKCAKLGRGRPRKVSTQELCEMVRGINDGSTWDGADAGRTVCPQVPDHTVRQTLEQAGLHGHVQHKKPHLTNNNLCGQVEFGLKMSDLDKEEWCLAVFSDEKKLTVFNGDGHRYCCRRVDEALEPSKLQKMVPHGGESIIVWGCLTPYGPGRLVRIERTITGKKYTEVLEEGYLGTLGDYGISHNTPNLLFQQDYNPKHTSKTTADWIDCHGIKCLPWAAKSPDINIMENAWAELDRRIQKQVPLPTNKEQLWEAAKEE</sequence>
<dbReference type="GO" id="GO:0003676">
    <property type="term" value="F:nucleic acid binding"/>
    <property type="evidence" value="ECO:0007669"/>
    <property type="project" value="InterPro"/>
</dbReference>
<dbReference type="EMBL" id="LATX01000592">
    <property type="protein sequence ID" value="KTB45850.1"/>
    <property type="molecule type" value="Genomic_DNA"/>
</dbReference>
<name>A0A0W0GBA4_MONRR</name>
<evidence type="ECO:0008006" key="3">
    <source>
        <dbReference type="Google" id="ProtNLM"/>
    </source>
</evidence>
<comment type="caution">
    <text evidence="1">The sequence shown here is derived from an EMBL/GenBank/DDBJ whole genome shotgun (WGS) entry which is preliminary data.</text>
</comment>
<dbReference type="Proteomes" id="UP000054988">
    <property type="component" value="Unassembled WGS sequence"/>
</dbReference>
<gene>
    <name evidence="1" type="ORF">WG66_1572</name>
</gene>
<dbReference type="InterPro" id="IPR052338">
    <property type="entry name" value="Transposase_5"/>
</dbReference>
<dbReference type="Gene3D" id="3.30.420.10">
    <property type="entry name" value="Ribonuclease H-like superfamily/Ribonuclease H"/>
    <property type="match status" value="1"/>
</dbReference>
<accession>A0A0W0GBA4</accession>
<dbReference type="PANTHER" id="PTHR23022:SF135">
    <property type="entry name" value="SI:DKEY-77F5.3"/>
    <property type="match status" value="1"/>
</dbReference>
<dbReference type="InterPro" id="IPR036397">
    <property type="entry name" value="RNaseH_sf"/>
</dbReference>
<evidence type="ECO:0000313" key="2">
    <source>
        <dbReference type="Proteomes" id="UP000054988"/>
    </source>
</evidence>